<dbReference type="SMART" id="SM00822">
    <property type="entry name" value="PKS_KR"/>
    <property type="match status" value="1"/>
</dbReference>
<dbReference type="InterPro" id="IPR002347">
    <property type="entry name" value="SDR_fam"/>
</dbReference>
<dbReference type="EMBL" id="LN614830">
    <property type="protein sequence ID" value="CEG60640.1"/>
    <property type="molecule type" value="Genomic_DNA"/>
</dbReference>
<protein>
    <submittedName>
        <fullName evidence="4">3-oxoacyl-[acyl-carrier protein] reductase</fullName>
    </submittedName>
    <submittedName>
        <fullName evidence="3">Uncharacterized oxidoreductase yjgI</fullName>
        <ecNumber evidence="3">1.-.-.-</ecNumber>
    </submittedName>
</protein>
<dbReference type="PANTHER" id="PTHR42760:SF50">
    <property type="entry name" value="SHORT-CHAIN DEHYDROGENASE-RELATED"/>
    <property type="match status" value="1"/>
</dbReference>
<name>A0A098GF83_LEGMI</name>
<dbReference type="Pfam" id="PF13561">
    <property type="entry name" value="adh_short_C2"/>
    <property type="match status" value="1"/>
</dbReference>
<evidence type="ECO:0000313" key="3">
    <source>
        <dbReference type="EMBL" id="CEG60640.1"/>
    </source>
</evidence>
<reference evidence="5" key="1">
    <citation type="submission" date="2014-09" db="EMBL/GenBank/DDBJ databases">
        <authorList>
            <person name="Gomez-Valero L."/>
        </authorList>
    </citation>
    <scope>NUCLEOTIDE SEQUENCE [LARGE SCALE GENOMIC DNA]</scope>
    <source>
        <strain evidence="5">ATCC33218</strain>
    </source>
</reference>
<accession>A0A098GF83</accession>
<dbReference type="Proteomes" id="UP000032414">
    <property type="component" value="Chromosome I"/>
</dbReference>
<organism evidence="3 5">
    <name type="scientific">Legionella micdadei</name>
    <name type="common">Tatlockia micdadei</name>
    <dbReference type="NCBI Taxonomy" id="451"/>
    <lineage>
        <taxon>Bacteria</taxon>
        <taxon>Pseudomonadati</taxon>
        <taxon>Pseudomonadota</taxon>
        <taxon>Gammaproteobacteria</taxon>
        <taxon>Legionellales</taxon>
        <taxon>Legionellaceae</taxon>
        <taxon>Legionella</taxon>
    </lineage>
</organism>
<dbReference type="PRINTS" id="PR00080">
    <property type="entry name" value="SDRFAMILY"/>
</dbReference>
<dbReference type="RefSeq" id="WP_045099020.1">
    <property type="nucleotide sequence ID" value="NZ_CP020614.1"/>
</dbReference>
<dbReference type="InterPro" id="IPR036291">
    <property type="entry name" value="NAD(P)-bd_dom_sf"/>
</dbReference>
<dbReference type="FunFam" id="3.40.50.720:FF:000084">
    <property type="entry name" value="Short-chain dehydrogenase reductase"/>
    <property type="match status" value="1"/>
</dbReference>
<dbReference type="PATRIC" id="fig|451.8.peg.1660"/>
<proteinExistence type="inferred from homology"/>
<gene>
    <name evidence="3" type="primary">yjgI</name>
    <name evidence="3" type="ORF">LMI_1333</name>
    <name evidence="4" type="ORF">SAMN02982997_00222</name>
</gene>
<dbReference type="InterPro" id="IPR057326">
    <property type="entry name" value="KR_dom"/>
</dbReference>
<dbReference type="PROSITE" id="PS00061">
    <property type="entry name" value="ADH_SHORT"/>
    <property type="match status" value="1"/>
</dbReference>
<evidence type="ECO:0000313" key="4">
    <source>
        <dbReference type="EMBL" id="SCX84187.1"/>
    </source>
</evidence>
<sequence length="249" mass="25598">MSNALTGKVALVTGGSRGIGAAIAKRLAKEGATVALTYVSSKEKADAVVEEIKAAGGKALAIYADNAEPKAMHSAVEKVINNFHQLDILVNNAGVFIMGSVTDPSYNPTDFEKQFAINVKGTASAVFAAAKHMREGGRIISIGSIAGDHSPLPGVADYSATKAAIAAYTRGWARDFGPKGITVNVVQPGPIDTDMNPADSEMAEILNPSIPLGRYGKPEEVAAAVAFLASPEASYITGATLNVDGGLLA</sequence>
<reference evidence="4 6" key="3">
    <citation type="submission" date="2016-10" db="EMBL/GenBank/DDBJ databases">
        <authorList>
            <person name="Varghese N."/>
            <person name="Submissions S."/>
        </authorList>
    </citation>
    <scope>NUCLEOTIDE SEQUENCE [LARGE SCALE GENOMIC DNA]</scope>
    <source>
        <strain evidence="4 6">ATCC 33218</strain>
    </source>
</reference>
<evidence type="ECO:0000256" key="1">
    <source>
        <dbReference type="ARBA" id="ARBA00006484"/>
    </source>
</evidence>
<dbReference type="NCBIfam" id="NF005559">
    <property type="entry name" value="PRK07231.1"/>
    <property type="match status" value="1"/>
</dbReference>
<dbReference type="Proteomes" id="UP000182998">
    <property type="component" value="Unassembled WGS sequence"/>
</dbReference>
<reference evidence="3" key="2">
    <citation type="submission" date="2014-09" db="EMBL/GenBank/DDBJ databases">
        <authorList>
            <person name="GOMEZ-VALERO Laura"/>
        </authorList>
    </citation>
    <scope>NUCLEOTIDE SEQUENCE</scope>
    <source>
        <strain evidence="3">ATCC33218</strain>
    </source>
</reference>
<dbReference type="AlphaFoldDB" id="A0A098GF83"/>
<dbReference type="PRINTS" id="PR00081">
    <property type="entry name" value="GDHRDH"/>
</dbReference>
<keyword evidence="3" id="KW-0560">Oxidoreductase</keyword>
<dbReference type="PANTHER" id="PTHR42760">
    <property type="entry name" value="SHORT-CHAIN DEHYDROGENASES/REDUCTASES FAMILY MEMBER"/>
    <property type="match status" value="1"/>
</dbReference>
<keyword evidence="6" id="KW-1185">Reference proteome</keyword>
<dbReference type="Gene3D" id="3.40.50.720">
    <property type="entry name" value="NAD(P)-binding Rossmann-like Domain"/>
    <property type="match status" value="1"/>
</dbReference>
<comment type="similarity">
    <text evidence="1">Belongs to the short-chain dehydrogenases/reductases (SDR) family.</text>
</comment>
<dbReference type="KEGG" id="tmc:LMI_1333"/>
<evidence type="ECO:0000313" key="5">
    <source>
        <dbReference type="Proteomes" id="UP000032414"/>
    </source>
</evidence>
<dbReference type="GO" id="GO:0016616">
    <property type="term" value="F:oxidoreductase activity, acting on the CH-OH group of donors, NAD or NADP as acceptor"/>
    <property type="evidence" value="ECO:0007669"/>
    <property type="project" value="TreeGrafter"/>
</dbReference>
<feature type="domain" description="Ketoreductase" evidence="2">
    <location>
        <begin position="8"/>
        <end position="194"/>
    </location>
</feature>
<dbReference type="EC" id="1.-.-.-" evidence="3"/>
<evidence type="ECO:0000313" key="6">
    <source>
        <dbReference type="Proteomes" id="UP000182998"/>
    </source>
</evidence>
<dbReference type="STRING" id="451.B6N58_08870"/>
<dbReference type="InterPro" id="IPR020904">
    <property type="entry name" value="Sc_DH/Rdtase_CS"/>
</dbReference>
<dbReference type="SUPFAM" id="SSF51735">
    <property type="entry name" value="NAD(P)-binding Rossmann-fold domains"/>
    <property type="match status" value="1"/>
</dbReference>
<dbReference type="HOGENOM" id="CLU_010194_1_3_6"/>
<evidence type="ECO:0000259" key="2">
    <source>
        <dbReference type="SMART" id="SM00822"/>
    </source>
</evidence>
<dbReference type="OrthoDB" id="9806974at2"/>
<dbReference type="EMBL" id="FMVN01000001">
    <property type="protein sequence ID" value="SCX84187.1"/>
    <property type="molecule type" value="Genomic_DNA"/>
</dbReference>